<feature type="transmembrane region" description="Helical" evidence="1">
    <location>
        <begin position="23"/>
        <end position="41"/>
    </location>
</feature>
<reference evidence="2 3" key="1">
    <citation type="journal article" date="2018" name="Genome Biol. Evol.">
        <title>Multiple Roots of Fruiting Body Formation in Amoebozoa.</title>
        <authorList>
            <person name="Hillmann F."/>
            <person name="Forbes G."/>
            <person name="Novohradska S."/>
            <person name="Ferling I."/>
            <person name="Riege K."/>
            <person name="Groth M."/>
            <person name="Westermann M."/>
            <person name="Marz M."/>
            <person name="Spaller T."/>
            <person name="Winckler T."/>
            <person name="Schaap P."/>
            <person name="Glockner G."/>
        </authorList>
    </citation>
    <scope>NUCLEOTIDE SEQUENCE [LARGE SCALE GENOMIC DNA]</scope>
    <source>
        <strain evidence="2 3">Jena</strain>
    </source>
</reference>
<keyword evidence="1" id="KW-1133">Transmembrane helix</keyword>
<name>A0A2P6N4I2_9EUKA</name>
<dbReference type="AlphaFoldDB" id="A0A2P6N4I2"/>
<organism evidence="2 3">
    <name type="scientific">Planoprotostelium fungivorum</name>
    <dbReference type="NCBI Taxonomy" id="1890364"/>
    <lineage>
        <taxon>Eukaryota</taxon>
        <taxon>Amoebozoa</taxon>
        <taxon>Evosea</taxon>
        <taxon>Variosea</taxon>
        <taxon>Cavosteliida</taxon>
        <taxon>Cavosteliaceae</taxon>
        <taxon>Planoprotostelium</taxon>
    </lineage>
</organism>
<evidence type="ECO:0000256" key="1">
    <source>
        <dbReference type="SAM" id="Phobius"/>
    </source>
</evidence>
<keyword evidence="1" id="KW-0472">Membrane</keyword>
<keyword evidence="3" id="KW-1185">Reference proteome</keyword>
<dbReference type="EMBL" id="MDYQ01000207">
    <property type="protein sequence ID" value="PRP78854.1"/>
    <property type="molecule type" value="Genomic_DNA"/>
</dbReference>
<accession>A0A2P6N4I2</accession>
<dbReference type="InParanoid" id="A0A2P6N4I2"/>
<proteinExistence type="predicted"/>
<keyword evidence="1" id="KW-0812">Transmembrane</keyword>
<dbReference type="Proteomes" id="UP000241769">
    <property type="component" value="Unassembled WGS sequence"/>
</dbReference>
<protein>
    <submittedName>
        <fullName evidence="2">Uncharacterized protein</fullName>
    </submittedName>
</protein>
<comment type="caution">
    <text evidence="2">The sequence shown here is derived from an EMBL/GenBank/DDBJ whole genome shotgun (WGS) entry which is preliminary data.</text>
</comment>
<gene>
    <name evidence="2" type="ORF">PROFUN_01027</name>
</gene>
<evidence type="ECO:0000313" key="3">
    <source>
        <dbReference type="Proteomes" id="UP000241769"/>
    </source>
</evidence>
<sequence>MLCGNDQWSVVKVKEKVGAGTRAKPLGCGCLFLVVLNLIVLKRGVREGTIHRSQGF</sequence>
<evidence type="ECO:0000313" key="2">
    <source>
        <dbReference type="EMBL" id="PRP78854.1"/>
    </source>
</evidence>